<evidence type="ECO:0000313" key="2">
    <source>
        <dbReference type="Proteomes" id="UP000198577"/>
    </source>
</evidence>
<reference evidence="1 2" key="1">
    <citation type="submission" date="2016-10" db="EMBL/GenBank/DDBJ databases">
        <authorList>
            <person name="de Groot N.N."/>
        </authorList>
    </citation>
    <scope>NUCLEOTIDE SEQUENCE [LARGE SCALE GENOMIC DNA]</scope>
    <source>
        <strain evidence="1 2">DSM 20678</strain>
    </source>
</reference>
<keyword evidence="2" id="KW-1185">Reference proteome</keyword>
<sequence>MFLNIMLKFIQYLAKKFIAIAILIWLAVLVTFTAYDCANIYIVVTEGMTQRAAAVLDGQENIALNKFFTSSYLNSDPLLNNNQYEDFIIQDYNLKLRIKWLWVWPWSDSARVVIEEEIPRIVAKPRSQDQEIKTPPPWQNGEKIILLQKRAGLWKIDGIIFKKPLK</sequence>
<accession>A0A1I5XHQ0</accession>
<dbReference type="Proteomes" id="UP000198577">
    <property type="component" value="Unassembled WGS sequence"/>
</dbReference>
<evidence type="ECO:0000313" key="1">
    <source>
        <dbReference type="EMBL" id="SFQ31499.1"/>
    </source>
</evidence>
<name>A0A1I5XHQ0_9FIRM</name>
<evidence type="ECO:0008006" key="3">
    <source>
        <dbReference type="Google" id="ProtNLM"/>
    </source>
</evidence>
<dbReference type="AlphaFoldDB" id="A0A1I5XHQ0"/>
<proteinExistence type="predicted"/>
<organism evidence="1 2">
    <name type="scientific">Caldicoprobacter faecalis</name>
    <dbReference type="NCBI Taxonomy" id="937334"/>
    <lineage>
        <taxon>Bacteria</taxon>
        <taxon>Bacillati</taxon>
        <taxon>Bacillota</taxon>
        <taxon>Clostridia</taxon>
        <taxon>Caldicoprobacterales</taxon>
        <taxon>Caldicoprobacteraceae</taxon>
        <taxon>Caldicoprobacter</taxon>
    </lineage>
</organism>
<dbReference type="RefSeq" id="WP_092282599.1">
    <property type="nucleotide sequence ID" value="NZ_FOXR01000026.1"/>
</dbReference>
<dbReference type="OrthoDB" id="2084055at2"/>
<protein>
    <recommendedName>
        <fullName evidence="3">DUF4829 domain-containing protein</fullName>
    </recommendedName>
</protein>
<gene>
    <name evidence="1" type="ORF">SAMN05444406_12623</name>
</gene>
<dbReference type="STRING" id="937334.SAMN05444406_12623"/>
<dbReference type="EMBL" id="FOXR01000026">
    <property type="protein sequence ID" value="SFQ31499.1"/>
    <property type="molecule type" value="Genomic_DNA"/>
</dbReference>